<gene>
    <name evidence="1" type="ORF">SAMN05192585_10237</name>
</gene>
<dbReference type="NCBIfam" id="NF006160">
    <property type="entry name" value="PRK08304.1"/>
    <property type="match status" value="1"/>
</dbReference>
<evidence type="ECO:0000313" key="1">
    <source>
        <dbReference type="EMBL" id="SDM60177.1"/>
    </source>
</evidence>
<sequence length="347" mass="36929">MPTRQGRYTLRLDSCPSIVSFAAVVGKKEGEGPLAQEFDIICDDTTMGEKTWEKAESRLQKDAVNRALSKGGLSASEMDFILAGDLLNQCISSTYGLRDLNIPLFGLYGACSTMAESLCLGSIMVDSGAAGHCVCVTSSHFCSAERQFRYPLEYGSQRPPTAQWTVTGSGCAVVAPSCKAPYVRAVTVGKIQDMGITDVNNMGAAMAPAAADTLKTFFMDTGTTPDNYDLILTGDLGQVGSQLVEELLQRESFDISKRHSDCGLLIFDIKEQGVNAGGSGCGCSASVLCSHILNKIQHKELNNVLFLATGALMSPTSLQQGESIPGIAHLVHLSSTSYQDDCTINGH</sequence>
<evidence type="ECO:0000313" key="2">
    <source>
        <dbReference type="Proteomes" id="UP000199182"/>
    </source>
</evidence>
<dbReference type="NCBIfam" id="TIGR02845">
    <property type="entry name" value="spore_V_AD"/>
    <property type="match status" value="1"/>
</dbReference>
<name>A0A1G9UJY7_9FIRM</name>
<dbReference type="AlphaFoldDB" id="A0A1G9UJY7"/>
<dbReference type="PIRSF" id="PIRSF011570">
    <property type="entry name" value="SpoVAD"/>
    <property type="match status" value="1"/>
</dbReference>
<reference evidence="1 2" key="1">
    <citation type="submission" date="2016-10" db="EMBL/GenBank/DDBJ databases">
        <authorList>
            <person name="de Groot N.N."/>
        </authorList>
    </citation>
    <scope>NUCLEOTIDE SEQUENCE [LARGE SCALE GENOMIC DNA]</scope>
    <source>
        <strain evidence="1 2">CGMCC 1.5012</strain>
    </source>
</reference>
<dbReference type="EMBL" id="FNID01000002">
    <property type="protein sequence ID" value="SDM60177.1"/>
    <property type="molecule type" value="Genomic_DNA"/>
</dbReference>
<dbReference type="RefSeq" id="WP_092637506.1">
    <property type="nucleotide sequence ID" value="NZ_FNID01000002.1"/>
</dbReference>
<protein>
    <submittedName>
        <fullName evidence="1">Stage V sporulation protein AD</fullName>
    </submittedName>
</protein>
<dbReference type="GO" id="GO:0016746">
    <property type="term" value="F:acyltransferase activity"/>
    <property type="evidence" value="ECO:0007669"/>
    <property type="project" value="InterPro"/>
</dbReference>
<dbReference type="SUPFAM" id="SSF53901">
    <property type="entry name" value="Thiolase-like"/>
    <property type="match status" value="1"/>
</dbReference>
<dbReference type="OrthoDB" id="9770068at2"/>
<dbReference type="Proteomes" id="UP000199182">
    <property type="component" value="Unassembled WGS sequence"/>
</dbReference>
<dbReference type="Gene3D" id="3.40.47.40">
    <property type="entry name" value="Stage V sporulation protein AD"/>
    <property type="match status" value="1"/>
</dbReference>
<dbReference type="Pfam" id="PF07451">
    <property type="entry name" value="SpoVAD"/>
    <property type="match status" value="1"/>
</dbReference>
<proteinExistence type="predicted"/>
<dbReference type="InterPro" id="IPR010894">
    <property type="entry name" value="SpoVAD"/>
</dbReference>
<organism evidence="1 2">
    <name type="scientific">Acetanaerobacterium elongatum</name>
    <dbReference type="NCBI Taxonomy" id="258515"/>
    <lineage>
        <taxon>Bacteria</taxon>
        <taxon>Bacillati</taxon>
        <taxon>Bacillota</taxon>
        <taxon>Clostridia</taxon>
        <taxon>Eubacteriales</taxon>
        <taxon>Oscillospiraceae</taxon>
        <taxon>Acetanaerobacterium</taxon>
    </lineage>
</organism>
<dbReference type="InterPro" id="IPR038369">
    <property type="entry name" value="SpoVAD_sf"/>
</dbReference>
<dbReference type="InterPro" id="IPR016039">
    <property type="entry name" value="Thiolase-like"/>
</dbReference>
<accession>A0A1G9UJY7</accession>
<keyword evidence="2" id="KW-1185">Reference proteome</keyword>
<dbReference type="STRING" id="258515.SAMN05192585_10237"/>